<name>A0A8J4EWX6_9CHLO</name>
<evidence type="ECO:0000313" key="3">
    <source>
        <dbReference type="Proteomes" id="UP000747399"/>
    </source>
</evidence>
<feature type="compositionally biased region" description="Low complexity" evidence="1">
    <location>
        <begin position="866"/>
        <end position="877"/>
    </location>
</feature>
<gene>
    <name evidence="2" type="ORF">Vafri_6421</name>
</gene>
<feature type="region of interest" description="Disordered" evidence="1">
    <location>
        <begin position="523"/>
        <end position="552"/>
    </location>
</feature>
<feature type="compositionally biased region" description="Low complexity" evidence="1">
    <location>
        <begin position="396"/>
        <end position="409"/>
    </location>
</feature>
<protein>
    <submittedName>
        <fullName evidence="2">Uncharacterized protein</fullName>
    </submittedName>
</protein>
<feature type="compositionally biased region" description="Low complexity" evidence="1">
    <location>
        <begin position="839"/>
        <end position="853"/>
    </location>
</feature>
<proteinExistence type="predicted"/>
<organism evidence="2 3">
    <name type="scientific">Volvox africanus</name>
    <dbReference type="NCBI Taxonomy" id="51714"/>
    <lineage>
        <taxon>Eukaryota</taxon>
        <taxon>Viridiplantae</taxon>
        <taxon>Chlorophyta</taxon>
        <taxon>core chlorophytes</taxon>
        <taxon>Chlorophyceae</taxon>
        <taxon>CS clade</taxon>
        <taxon>Chlamydomonadales</taxon>
        <taxon>Volvocaceae</taxon>
        <taxon>Volvox</taxon>
    </lineage>
</organism>
<feature type="region of interest" description="Disordered" evidence="1">
    <location>
        <begin position="820"/>
        <end position="893"/>
    </location>
</feature>
<feature type="region of interest" description="Disordered" evidence="1">
    <location>
        <begin position="376"/>
        <end position="432"/>
    </location>
</feature>
<feature type="compositionally biased region" description="Low complexity" evidence="1">
    <location>
        <begin position="724"/>
        <end position="737"/>
    </location>
</feature>
<feature type="compositionally biased region" description="Low complexity" evidence="1">
    <location>
        <begin position="971"/>
        <end position="1025"/>
    </location>
</feature>
<reference evidence="2" key="1">
    <citation type="journal article" date="2021" name="Proc. Natl. Acad. Sci. U.S.A.">
        <title>Three genomes in the algal genus Volvox reveal the fate of a haploid sex-determining region after a transition to homothallism.</title>
        <authorList>
            <person name="Yamamoto K."/>
            <person name="Hamaji T."/>
            <person name="Kawai-Toyooka H."/>
            <person name="Matsuzaki R."/>
            <person name="Takahashi F."/>
            <person name="Nishimura Y."/>
            <person name="Kawachi M."/>
            <person name="Noguchi H."/>
            <person name="Minakuchi Y."/>
            <person name="Umen J.G."/>
            <person name="Toyoda A."/>
            <person name="Nozaki H."/>
        </authorList>
    </citation>
    <scope>NUCLEOTIDE SEQUENCE</scope>
    <source>
        <strain evidence="2">NIES-3780</strain>
    </source>
</reference>
<feature type="region of interest" description="Disordered" evidence="1">
    <location>
        <begin position="566"/>
        <end position="624"/>
    </location>
</feature>
<evidence type="ECO:0000256" key="1">
    <source>
        <dbReference type="SAM" id="MobiDB-lite"/>
    </source>
</evidence>
<feature type="region of interest" description="Disordered" evidence="1">
    <location>
        <begin position="470"/>
        <end position="509"/>
    </location>
</feature>
<feature type="region of interest" description="Disordered" evidence="1">
    <location>
        <begin position="669"/>
        <end position="775"/>
    </location>
</feature>
<accession>A0A8J4EWX6</accession>
<evidence type="ECO:0000313" key="2">
    <source>
        <dbReference type="EMBL" id="GIL50103.1"/>
    </source>
</evidence>
<feature type="region of interest" description="Disordered" evidence="1">
    <location>
        <begin position="143"/>
        <end position="217"/>
    </location>
</feature>
<feature type="compositionally biased region" description="Polar residues" evidence="1">
    <location>
        <begin position="156"/>
        <end position="172"/>
    </location>
</feature>
<dbReference type="AlphaFoldDB" id="A0A8J4EWX6"/>
<feature type="compositionally biased region" description="Low complexity" evidence="1">
    <location>
        <begin position="1051"/>
        <end position="1083"/>
    </location>
</feature>
<feature type="compositionally biased region" description="Polar residues" evidence="1">
    <location>
        <begin position="605"/>
        <end position="617"/>
    </location>
</feature>
<feature type="compositionally biased region" description="Low complexity" evidence="1">
    <location>
        <begin position="198"/>
        <end position="217"/>
    </location>
</feature>
<comment type="caution">
    <text evidence="2">The sequence shown here is derived from an EMBL/GenBank/DDBJ whole genome shotgun (WGS) entry which is preliminary data.</text>
</comment>
<feature type="compositionally biased region" description="Basic and acidic residues" evidence="1">
    <location>
        <begin position="472"/>
        <end position="481"/>
    </location>
</feature>
<feature type="region of interest" description="Disordered" evidence="1">
    <location>
        <begin position="911"/>
        <end position="1129"/>
    </location>
</feature>
<feature type="compositionally biased region" description="Low complexity" evidence="1">
    <location>
        <begin position="820"/>
        <end position="830"/>
    </location>
</feature>
<dbReference type="Proteomes" id="UP000747399">
    <property type="component" value="Unassembled WGS sequence"/>
</dbReference>
<feature type="compositionally biased region" description="Polar residues" evidence="1">
    <location>
        <begin position="911"/>
        <end position="924"/>
    </location>
</feature>
<feature type="compositionally biased region" description="Polar residues" evidence="1">
    <location>
        <begin position="410"/>
        <end position="426"/>
    </location>
</feature>
<feature type="region of interest" description="Disordered" evidence="1">
    <location>
        <begin position="114"/>
        <end position="133"/>
    </location>
</feature>
<feature type="compositionally biased region" description="Polar residues" evidence="1">
    <location>
        <begin position="1107"/>
        <end position="1116"/>
    </location>
</feature>
<feature type="compositionally biased region" description="Gly residues" evidence="1">
    <location>
        <begin position="379"/>
        <end position="395"/>
    </location>
</feature>
<feature type="compositionally biased region" description="Low complexity" evidence="1">
    <location>
        <begin position="669"/>
        <end position="698"/>
    </location>
</feature>
<feature type="compositionally biased region" description="Pro residues" evidence="1">
    <location>
        <begin position="953"/>
        <end position="967"/>
    </location>
</feature>
<keyword evidence="3" id="KW-1185">Reference proteome</keyword>
<feature type="compositionally biased region" description="Polar residues" evidence="1">
    <location>
        <begin position="747"/>
        <end position="758"/>
    </location>
</feature>
<feature type="compositionally biased region" description="Polar residues" evidence="1">
    <location>
        <begin position="114"/>
        <end position="132"/>
    </location>
</feature>
<feature type="region of interest" description="Disordered" evidence="1">
    <location>
        <begin position="82"/>
        <end position="106"/>
    </location>
</feature>
<dbReference type="EMBL" id="BNCO01000008">
    <property type="protein sequence ID" value="GIL50103.1"/>
    <property type="molecule type" value="Genomic_DNA"/>
</dbReference>
<sequence>MTLQSLAKLRSPAVLIAQNGNSLALPNYMADEVEESRANIVAALCSASPLACPSRTHSHTNSVAQPWDPNVSRAGSAIIGIAGANDKGDDDVEDHASSPIQPVPLRSRRALITSPSQHQYSPQPAGTSSPGELSSLRLTAANAPMPQSPRMHTPLVSFSVSSPRRQVTPTSDSSVLLRGSAGSGGAGSVGSHTRRPLSASATTQAQTPTGPAAATTQQDLVAAVTGRMIQNYDYDDDSLDEEELAWDLAAAQDTLARALEMARSGVTSTVTTAERSPVMARHSSVAAPVANGRIAAANGTAIFGRHDDQNEAGTCQRGTDGHINLAPIGEPGIISNGGAAAAASVCSIARRVRIDVGASGEGVLDRFGRTCQLEAISGLGPGGTGRASPRGGSGNSPGSPQPAASSSPNLPTSLKVHSTASGSKASNVLGATVPRSELATATHGEAPYSDGPSAGGGVGLPLGRALHIGGTDTDKWGDVEAGKGSLGNSDRGGKDGESSGATSPISAGRGIGRFSIKDVVRRAPAAAGTPASPVAQHGTSRSDESNSKGGVRGLKMLFRLAKKAFRRSTVAPPSPPPSSQLPISDPGACISTSPVSAPRTPPANPGTSPGLSSTGHSTHGVIASNGLTAPAAGKASAATELSGVSTGRQLPSSPVQVAAAVSQVDAATSYARSSTSGTEGSTSTTRLSPSPAMLPPSLQGSLERPPNGSADQVCTWSEGGGRSSNGSSSSGSSPDSSTVHAIVPLPASTSGSYASTAMNGGAAVTPRRRSGAVSAGGGHVAVSELQRETGLAGSFLPQVTAHVQSFMHYQQQQQQQQLLQQQQQQPLQQQDFMQERRSGSLSSADTSRSRFSSVRWSEPPHELSLPAPATATATAPAAEDRNSSRGGGAYSASCSASGEVERAQTFLFQESLSQRRPTLGSASTDVAGPAPKPPYLHAGSGGSGSGGWQQMPAPLPPPSLPLPPPPSIKTVPNPSAAPPAGVGAGNPRWSPRSPASPSWHVGSPLGPYYQQPLQQRRSYSLSSQPTSPRTSLHNSFIEPSIPCYGEPSIAPPSAAAAAGAVAAAPPQPPYNSSNTSSHPSHFSQEPVPVRPSQTSPTVPGVGPLPLNGSSLPSTAESVFDGDGSAGTLQ</sequence>